<dbReference type="RefSeq" id="WP_139623641.1">
    <property type="nucleotide sequence ID" value="NZ_VDMP01000025.1"/>
</dbReference>
<dbReference type="Proteomes" id="UP000313231">
    <property type="component" value="Unassembled WGS sequence"/>
</dbReference>
<comment type="caution">
    <text evidence="1">The sequence shown here is derived from an EMBL/GenBank/DDBJ whole genome shotgun (WGS) entry which is preliminary data.</text>
</comment>
<protein>
    <submittedName>
        <fullName evidence="1">Uncharacterized protein</fullName>
    </submittedName>
</protein>
<reference evidence="1 2" key="1">
    <citation type="journal article" date="2016" name="Int. J. Syst. Evol. Microbiol.">
        <title>Nocardioides albidus sp. nov., an actinobacterium isolated from garden soil.</title>
        <authorList>
            <person name="Singh H."/>
            <person name="Du J."/>
            <person name="Trinh H."/>
            <person name="Won K."/>
            <person name="Yang J.E."/>
            <person name="Yin C."/>
            <person name="Kook M."/>
            <person name="Yi T.H."/>
        </authorList>
    </citation>
    <scope>NUCLEOTIDE SEQUENCE [LARGE SCALE GENOMIC DNA]</scope>
    <source>
        <strain evidence="1 2">CCTCC AB 2015297</strain>
    </source>
</reference>
<proteinExistence type="predicted"/>
<sequence>MTWTETHRRWQALREVEQQLWAAERPELPWNDELAAVFGDRDGLRAALRYRWRLARTAQLDTHLPERVLEEQRRLLADRARGVLQVLGDAEASGTTHAVA</sequence>
<dbReference type="EMBL" id="VDMP01000025">
    <property type="protein sequence ID" value="TNM38529.1"/>
    <property type="molecule type" value="Genomic_DNA"/>
</dbReference>
<dbReference type="OrthoDB" id="3693307at2"/>
<accession>A0A5C4VTF5</accession>
<evidence type="ECO:0000313" key="1">
    <source>
        <dbReference type="EMBL" id="TNM38529.1"/>
    </source>
</evidence>
<evidence type="ECO:0000313" key="2">
    <source>
        <dbReference type="Proteomes" id="UP000313231"/>
    </source>
</evidence>
<keyword evidence="2" id="KW-1185">Reference proteome</keyword>
<organism evidence="1 2">
    <name type="scientific">Nocardioides albidus</name>
    <dbReference type="NCBI Taxonomy" id="1517589"/>
    <lineage>
        <taxon>Bacteria</taxon>
        <taxon>Bacillati</taxon>
        <taxon>Actinomycetota</taxon>
        <taxon>Actinomycetes</taxon>
        <taxon>Propionibacteriales</taxon>
        <taxon>Nocardioidaceae</taxon>
        <taxon>Nocardioides</taxon>
    </lineage>
</organism>
<gene>
    <name evidence="1" type="ORF">FHP29_14930</name>
</gene>
<name>A0A5C4VTF5_9ACTN</name>
<dbReference type="AlphaFoldDB" id="A0A5C4VTF5"/>